<dbReference type="GO" id="GO:0017001">
    <property type="term" value="P:antibiotic catabolic process"/>
    <property type="evidence" value="ECO:0007669"/>
    <property type="project" value="UniProtKB-ARBA"/>
</dbReference>
<dbReference type="InterPro" id="IPR001279">
    <property type="entry name" value="Metallo-B-lactamas"/>
</dbReference>
<organism evidence="3 4">
    <name type="scientific">Georhizobium profundi</name>
    <dbReference type="NCBI Taxonomy" id="2341112"/>
    <lineage>
        <taxon>Bacteria</taxon>
        <taxon>Pseudomonadati</taxon>
        <taxon>Pseudomonadota</taxon>
        <taxon>Alphaproteobacteria</taxon>
        <taxon>Hyphomicrobiales</taxon>
        <taxon>Rhizobiaceae</taxon>
        <taxon>Georhizobium</taxon>
    </lineage>
</organism>
<feature type="domain" description="Metallo-beta-lactamase" evidence="2">
    <location>
        <begin position="35"/>
        <end position="223"/>
    </location>
</feature>
<proteinExistence type="inferred from homology"/>
<evidence type="ECO:0000256" key="1">
    <source>
        <dbReference type="ARBA" id="ARBA00005250"/>
    </source>
</evidence>
<dbReference type="GO" id="GO:0016787">
    <property type="term" value="F:hydrolase activity"/>
    <property type="evidence" value="ECO:0007669"/>
    <property type="project" value="UniProtKB-KW"/>
</dbReference>
<dbReference type="PANTHER" id="PTHR42951:SF4">
    <property type="entry name" value="ACYL-COENZYME A THIOESTERASE MBLAC2"/>
    <property type="match status" value="1"/>
</dbReference>
<reference evidence="3 4" key="1">
    <citation type="submission" date="2018-09" db="EMBL/GenBank/DDBJ databases">
        <title>Marinorhizobium profundi gen. nov., sp. nov., isolated from a deep-sea sediment sample from the New Britain Trench and proposal of Marinorhizobiaceae fam. nov. in the order Rhizobiales of the class Alphaproteobacteria.</title>
        <authorList>
            <person name="Cao J."/>
        </authorList>
    </citation>
    <scope>NUCLEOTIDE SEQUENCE [LARGE SCALE GENOMIC DNA]</scope>
    <source>
        <strain evidence="3 4">WS11</strain>
    </source>
</reference>
<dbReference type="SMART" id="SM00849">
    <property type="entry name" value="Lactamase_B"/>
    <property type="match status" value="1"/>
</dbReference>
<name>A0A3S9B293_9HYPH</name>
<protein>
    <submittedName>
        <fullName evidence="3">MBL fold metallo-hydrolase</fullName>
    </submittedName>
</protein>
<dbReference type="InterPro" id="IPR050855">
    <property type="entry name" value="NDM-1-like"/>
</dbReference>
<dbReference type="SUPFAM" id="SSF56281">
    <property type="entry name" value="Metallo-hydrolase/oxidoreductase"/>
    <property type="match status" value="1"/>
</dbReference>
<evidence type="ECO:0000313" key="3">
    <source>
        <dbReference type="EMBL" id="AZN71046.1"/>
    </source>
</evidence>
<dbReference type="Pfam" id="PF00753">
    <property type="entry name" value="Lactamase_B"/>
    <property type="match status" value="1"/>
</dbReference>
<comment type="similarity">
    <text evidence="1">Belongs to the metallo-beta-lactamase superfamily. Class-B beta-lactamase family.</text>
</comment>
<dbReference type="RefSeq" id="WP_126008918.1">
    <property type="nucleotide sequence ID" value="NZ_CP032509.1"/>
</dbReference>
<dbReference type="EMBL" id="CP032509">
    <property type="protein sequence ID" value="AZN71046.1"/>
    <property type="molecule type" value="Genomic_DNA"/>
</dbReference>
<dbReference type="PANTHER" id="PTHR42951">
    <property type="entry name" value="METALLO-BETA-LACTAMASE DOMAIN-CONTAINING"/>
    <property type="match status" value="1"/>
</dbReference>
<dbReference type="Gene3D" id="3.60.15.10">
    <property type="entry name" value="Ribonuclease Z/Hydroxyacylglutathione hydrolase-like"/>
    <property type="match status" value="1"/>
</dbReference>
<dbReference type="AlphaFoldDB" id="A0A3S9B293"/>
<dbReference type="OrthoDB" id="9802991at2"/>
<accession>A0A3S9B293</accession>
<keyword evidence="3" id="KW-0378">Hydrolase</keyword>
<evidence type="ECO:0000259" key="2">
    <source>
        <dbReference type="SMART" id="SM00849"/>
    </source>
</evidence>
<evidence type="ECO:0000313" key="4">
    <source>
        <dbReference type="Proteomes" id="UP000268192"/>
    </source>
</evidence>
<dbReference type="Proteomes" id="UP000268192">
    <property type="component" value="Chromosome"/>
</dbReference>
<keyword evidence="4" id="KW-1185">Reference proteome</keyword>
<dbReference type="CDD" id="cd07712">
    <property type="entry name" value="MBLAC2-like_MBL-fold"/>
    <property type="match status" value="1"/>
</dbReference>
<dbReference type="InterPro" id="IPR036866">
    <property type="entry name" value="RibonucZ/Hydroxyglut_hydro"/>
</dbReference>
<gene>
    <name evidence="3" type="ORF">D5400_06930</name>
</gene>
<sequence>MSALQRARSEDWYRIRPLSDGVTWIDEPHILEFFRCNVWHVRGRDRDMLVDSGMGVVSLREWVPLVTERALDAVASHTHFDHVGCHHEFECRLCHAAEANILANPDRTNTLAADYVTDDIFTSLPPEPYSSVLYDVKAAPATRILQEGDVIDLGDRAFEVIHTPGHSPGGIALFEKATGILFSGDIVYDGELIEGRTAKDQADYIRSMERLLTLPVTIVHGGHFPSYSGARHRDIITQWLKTKETGA</sequence>
<dbReference type="KEGG" id="abaw:D5400_06930"/>